<dbReference type="GeneID" id="107014096"/>
<reference evidence="2" key="2">
    <citation type="submission" date="2025-08" db="UniProtKB">
        <authorList>
            <consortium name="RefSeq"/>
        </authorList>
    </citation>
    <scope>IDENTIFICATION</scope>
</reference>
<organism evidence="1 2">
    <name type="scientific">Solanum pennellii</name>
    <name type="common">Tomato</name>
    <name type="synonym">Lycopersicon pennellii</name>
    <dbReference type="NCBI Taxonomy" id="28526"/>
    <lineage>
        <taxon>Eukaryota</taxon>
        <taxon>Viridiplantae</taxon>
        <taxon>Streptophyta</taxon>
        <taxon>Embryophyta</taxon>
        <taxon>Tracheophyta</taxon>
        <taxon>Spermatophyta</taxon>
        <taxon>Magnoliopsida</taxon>
        <taxon>eudicotyledons</taxon>
        <taxon>Gunneridae</taxon>
        <taxon>Pentapetalae</taxon>
        <taxon>asterids</taxon>
        <taxon>lamiids</taxon>
        <taxon>Solanales</taxon>
        <taxon>Solanaceae</taxon>
        <taxon>Solanoideae</taxon>
        <taxon>Solaneae</taxon>
        <taxon>Solanum</taxon>
        <taxon>Solanum subgen. Lycopersicon</taxon>
    </lineage>
</organism>
<reference evidence="1" key="1">
    <citation type="journal article" date="2014" name="Nat. Genet.">
        <title>The genome of the stress-tolerant wild tomato species Solanum pennellii.</title>
        <authorList>
            <person name="Bolger A."/>
            <person name="Scossa F."/>
            <person name="Bolger M.E."/>
            <person name="Lanz C."/>
            <person name="Maumus F."/>
            <person name="Tohge T."/>
            <person name="Quesneville H."/>
            <person name="Alseekh S."/>
            <person name="Sorensen I."/>
            <person name="Lichtenstein G."/>
            <person name="Fich E.A."/>
            <person name="Conte M."/>
            <person name="Keller H."/>
            <person name="Schneeberger K."/>
            <person name="Schwacke R."/>
            <person name="Ofner I."/>
            <person name="Vrebalov J."/>
            <person name="Xu Y."/>
            <person name="Osorio S."/>
            <person name="Aflitos S.A."/>
            <person name="Schijlen E."/>
            <person name="Jimenez-Gomez J.M."/>
            <person name="Ryngajllo M."/>
            <person name="Kimura S."/>
            <person name="Kumar R."/>
            <person name="Koenig D."/>
            <person name="Headland L.R."/>
            <person name="Maloof J.N."/>
            <person name="Sinha N."/>
            <person name="van Ham R.C."/>
            <person name="Lankhorst R.K."/>
            <person name="Mao L."/>
            <person name="Vogel A."/>
            <person name="Arsova B."/>
            <person name="Panstruga R."/>
            <person name="Fei Z."/>
            <person name="Rose J.K."/>
            <person name="Zamir D."/>
            <person name="Carrari F."/>
            <person name="Giovannoni J.J."/>
            <person name="Weigel D."/>
            <person name="Usadel B."/>
            <person name="Fernie A.R."/>
        </authorList>
    </citation>
    <scope>NUCLEOTIDE SEQUENCE [LARGE SCALE GENOMIC DNA]</scope>
    <source>
        <strain evidence="1">cv. LA0716</strain>
    </source>
</reference>
<name>A0ABM1GD72_SOLPN</name>
<dbReference type="PANTHER" id="PTHR34788:SF4">
    <property type="entry name" value="F15I1.22"/>
    <property type="match status" value="1"/>
</dbReference>
<evidence type="ECO:0000313" key="1">
    <source>
        <dbReference type="Proteomes" id="UP000694930"/>
    </source>
</evidence>
<evidence type="ECO:0000313" key="2">
    <source>
        <dbReference type="RefSeq" id="XP_015069447.2"/>
    </source>
</evidence>
<accession>A0ABM1GD72</accession>
<sequence length="150" mass="17340">MELMYSTHMISLYKYVSSTNIIIRTKSSSNSYNRIMANLDQNSVKKSNSTSILSQARRKMSFRRKKLPVEGGRKKQRRKFSPMKIFRLDGLKGHNLGMNKIKEFYWSAVNDMLERNGEDAFQRQLATETSFAIPMMGFSFALLSPNPRAI</sequence>
<keyword evidence="1" id="KW-1185">Reference proteome</keyword>
<proteinExistence type="predicted"/>
<dbReference type="RefSeq" id="XP_015069447.2">
    <property type="nucleotide sequence ID" value="XM_015213961.2"/>
</dbReference>
<gene>
    <name evidence="2" type="primary">LOC107014096</name>
</gene>
<dbReference type="Proteomes" id="UP000694930">
    <property type="component" value="Chromosome 3"/>
</dbReference>
<protein>
    <submittedName>
        <fullName evidence="2">Uncharacterized protein LOC107014096</fullName>
    </submittedName>
</protein>
<dbReference type="PANTHER" id="PTHR34788">
    <property type="entry name" value="F15I1.22"/>
    <property type="match status" value="1"/>
</dbReference>